<organism evidence="2 3">
    <name type="scientific">Thalassospira profundimaris</name>
    <dbReference type="NCBI Taxonomy" id="502049"/>
    <lineage>
        <taxon>Bacteria</taxon>
        <taxon>Pseudomonadati</taxon>
        <taxon>Pseudomonadota</taxon>
        <taxon>Alphaproteobacteria</taxon>
        <taxon>Rhodospirillales</taxon>
        <taxon>Thalassospiraceae</taxon>
        <taxon>Thalassospira</taxon>
    </lineage>
</organism>
<keyword evidence="1" id="KW-0472">Membrane</keyword>
<dbReference type="EMBL" id="JPWB01000002">
    <property type="protein sequence ID" value="RCK24103.1"/>
    <property type="molecule type" value="Genomic_DNA"/>
</dbReference>
<proteinExistence type="predicted"/>
<dbReference type="SUPFAM" id="SSF53850">
    <property type="entry name" value="Periplasmic binding protein-like II"/>
    <property type="match status" value="1"/>
</dbReference>
<feature type="transmembrane region" description="Helical" evidence="1">
    <location>
        <begin position="14"/>
        <end position="31"/>
    </location>
</feature>
<accession>A0A367VG13</accession>
<evidence type="ECO:0000256" key="1">
    <source>
        <dbReference type="SAM" id="Phobius"/>
    </source>
</evidence>
<protein>
    <recommendedName>
        <fullName evidence="4">Solute-binding protein family 3/N-terminal domain-containing protein</fullName>
    </recommendedName>
</protein>
<evidence type="ECO:0008006" key="4">
    <source>
        <dbReference type="Google" id="ProtNLM"/>
    </source>
</evidence>
<gene>
    <name evidence="2" type="ORF">TH6_05155</name>
</gene>
<dbReference type="Proteomes" id="UP000253061">
    <property type="component" value="Unassembled WGS sequence"/>
</dbReference>
<dbReference type="AlphaFoldDB" id="A0A367VG13"/>
<name>A0A367VG13_9PROT</name>
<evidence type="ECO:0000313" key="3">
    <source>
        <dbReference type="Proteomes" id="UP000253061"/>
    </source>
</evidence>
<keyword evidence="1" id="KW-1133">Transmembrane helix</keyword>
<evidence type="ECO:0000313" key="2">
    <source>
        <dbReference type="EMBL" id="RCK24103.1"/>
    </source>
</evidence>
<reference evidence="2 3" key="1">
    <citation type="submission" date="2014-07" db="EMBL/GenBank/DDBJ databases">
        <title>Draft genome sequence of Thalassospira profundimaris R8-17.</title>
        <authorList>
            <person name="Lai Q."/>
            <person name="Shao Z."/>
        </authorList>
    </citation>
    <scope>NUCLEOTIDE SEQUENCE [LARGE SCALE GENOMIC DNA]</scope>
    <source>
        <strain evidence="2 3">R8-17</strain>
    </source>
</reference>
<comment type="caution">
    <text evidence="2">The sequence shown here is derived from an EMBL/GenBank/DDBJ whole genome shotgun (WGS) entry which is preliminary data.</text>
</comment>
<dbReference type="RefSeq" id="WP_062957123.1">
    <property type="nucleotide sequence ID" value="NZ_JPWB01000002.1"/>
</dbReference>
<keyword evidence="1" id="KW-0812">Transmembrane</keyword>
<sequence>MACARQIDRETGGVNWLCIALSVIILFCFGIKTSSADHGKHNLRILVADDVLVDYKRFVDGRDPLEIEVFDGKHSRRDVVEVVLLQQALRRGGWLGAFELLPGGNYARMMHMLANGEADITGSSTWLRDIEHKADRIASSTALIPEGRFEAGFYMLADNPNRLKVKNLRGIRLLRAASNRHWIPDWQALAKLHPVDLIHVPSWELMVQFVAEGRADFLLAPFQPGPEMELVVNGNRLLPIPDYKIALDGSRHFAVTRATPYSQDLLVALDQGIVELERIGRIEQAYRESGFFHPDVTDWNMIGSDGFGQSHLMPDHLADDPDNSMQNQIFSLSDITSRLYPETTDF</sequence>